<feature type="coiled-coil region" evidence="15">
    <location>
        <begin position="97"/>
        <end position="124"/>
    </location>
</feature>
<dbReference type="InterPro" id="IPR011115">
    <property type="entry name" value="SecA_DEAD"/>
</dbReference>
<dbReference type="PROSITE" id="PS51192">
    <property type="entry name" value="HELICASE_ATP_BIND_1"/>
    <property type="match status" value="1"/>
</dbReference>
<dbReference type="GO" id="GO:0017038">
    <property type="term" value="P:protein import"/>
    <property type="evidence" value="ECO:0007669"/>
    <property type="project" value="InterPro"/>
</dbReference>
<dbReference type="InterPro" id="IPR011130">
    <property type="entry name" value="SecA_preprotein_X-link_dom"/>
</dbReference>
<feature type="domain" description="SecA family profile" evidence="18">
    <location>
        <begin position="26"/>
        <end position="701"/>
    </location>
</feature>
<feature type="region of interest" description="Disordered" evidence="16">
    <location>
        <begin position="941"/>
        <end position="996"/>
    </location>
</feature>
<dbReference type="PANTHER" id="PTHR30612:SF0">
    <property type="entry name" value="CHLOROPLAST PROTEIN-TRANSPORTING ATPASE"/>
    <property type="match status" value="1"/>
</dbReference>
<sequence>MLDFLFQKGAIKGAQKVVDKLEPKVNIHLPEELPMPSVKVVKQMVGTVALINGFEKKLEVLSDEQLQAKTDEFRAKYPQAVKKELDEFNKLKDLRLKATAVEEKDDLSIKIEKAQEDFRKVKQQFLKDILPEAFAVVREAGKRILSMRHYDVQMLGGMVLNGGNITEMTTGEGKTLVATLPAYLNALTGEGVHVVTVNDYLANRDKEWMGPLFEFLGLTVGVILHDMIPSERKIAYECDITYGTNNEFGFDYLRDNMVNFKEDMVQRPHHFSIVDEVDSILVDEARTPLIISGPADEATDKYYKANEAAKKLKGRRITEKDEVDAKHAEVDLSEGYDYMADEKAKSVSLTETGEEAAAKLLGVDNLHEMETIEFRHHILQALKAHEFFVPDVDYVLQDGEVIIVDEFTGRMMPGRRWSDGLHQAVEAKEGIKIERENQTLATITFQNYFRLYEKLSGMTGTANTEATEFKQIYDLDCVVMPTNKKLQRANYPDAIYKTVKEKFVAVVEEIEECHKKGQPVLVGTISIEKSELLGRMLKQKGVPHNVLNAKFHEQEAHIISQAGRYGAVTIATNMAGRGTDIVLGGNVEFLAETLASQKVKKGASQEELEATTKKFIEQFKQQCSEEHKKVLEIGGLHVLGTERHESRRIDNQLRGRQGRQGDPGSSRFFVSLEDDLMRLFASDKIIGLMDKLGMEEGQSLEHPWLSKSIETAQRRVEGHNFEIRKHLLEYDNVMNRQREVIYDLRREVLEREEIKSMIMGAIEDVVGEEAAHYLYTPKEGADSEEDGFDIDGLSAYLKMHFNYNFQESKEKLQEMSQDEVTDLVVKGVVALYEAREQDIDVQALRHMERMVMLNTIDAKWKDHLYAMDQLKEGVGLRSFAQRDPLIEYKKEGFLMFEQMYGTINREVVELIFKMQPVEPSHHLKGVFSSLPQNLIHDEMSGMASAAAQKPAPPSSTEFVSPERSKAAPVHNANPKVGRNDPCPCGSGKKHKKCCGG</sequence>
<proteinExistence type="inferred from homology"/>
<dbReference type="CDD" id="cd17928">
    <property type="entry name" value="DEXDc_SecA"/>
    <property type="match status" value="1"/>
</dbReference>
<comment type="subcellular location">
    <subcellularLocation>
        <location evidence="2">Membrane</location>
        <topology evidence="2">Peripheral membrane protein</topology>
    </subcellularLocation>
</comment>
<dbReference type="Gene3D" id="1.10.3060.10">
    <property type="entry name" value="Helical scaffold and wing domains of SecA"/>
    <property type="match status" value="1"/>
</dbReference>
<evidence type="ECO:0000256" key="13">
    <source>
        <dbReference type="ARBA" id="ARBA00023010"/>
    </source>
</evidence>
<dbReference type="GO" id="GO:0006886">
    <property type="term" value="P:intracellular protein transport"/>
    <property type="evidence" value="ECO:0007669"/>
    <property type="project" value="InterPro"/>
</dbReference>
<dbReference type="Pfam" id="PF07516">
    <property type="entry name" value="SecA_SW"/>
    <property type="match status" value="1"/>
</dbReference>
<keyword evidence="5" id="KW-1003">Cell membrane</keyword>
<dbReference type="GO" id="GO:0031522">
    <property type="term" value="C:cell envelope Sec protein transport complex"/>
    <property type="evidence" value="ECO:0007669"/>
    <property type="project" value="TreeGrafter"/>
</dbReference>
<feature type="domain" description="Helicase ATP-binding" evidence="17">
    <location>
        <begin position="155"/>
        <end position="313"/>
    </location>
</feature>
<keyword evidence="7" id="KW-0479">Metal-binding</keyword>
<evidence type="ECO:0000256" key="9">
    <source>
        <dbReference type="ARBA" id="ARBA00022833"/>
    </source>
</evidence>
<dbReference type="GO" id="GO:0005524">
    <property type="term" value="F:ATP binding"/>
    <property type="evidence" value="ECO:0007669"/>
    <property type="project" value="UniProtKB-KW"/>
</dbReference>
<dbReference type="Pfam" id="PF21090">
    <property type="entry name" value="P-loop_SecA"/>
    <property type="match status" value="1"/>
</dbReference>
<evidence type="ECO:0000256" key="1">
    <source>
        <dbReference type="ARBA" id="ARBA00001947"/>
    </source>
</evidence>
<dbReference type="InterPro" id="IPR036670">
    <property type="entry name" value="SecA_X-link_sf"/>
</dbReference>
<keyword evidence="11" id="KW-0653">Protein transport</keyword>
<gene>
    <name evidence="19" type="ORF">MNBD_UNCLBAC01-1339</name>
</gene>
<dbReference type="Pfam" id="PF02810">
    <property type="entry name" value="SEC-C"/>
    <property type="match status" value="1"/>
</dbReference>
<dbReference type="Gene3D" id="3.40.50.300">
    <property type="entry name" value="P-loop containing nucleotide triphosphate hydrolases"/>
    <property type="match status" value="2"/>
</dbReference>
<evidence type="ECO:0000256" key="10">
    <source>
        <dbReference type="ARBA" id="ARBA00022840"/>
    </source>
</evidence>
<keyword evidence="8" id="KW-0547">Nucleotide-binding</keyword>
<dbReference type="NCBIfam" id="NF009538">
    <property type="entry name" value="PRK12904.1"/>
    <property type="match status" value="1"/>
</dbReference>
<dbReference type="EMBL" id="UOGJ01000150">
    <property type="protein sequence ID" value="VAX38072.1"/>
    <property type="molecule type" value="Genomic_DNA"/>
</dbReference>
<dbReference type="GO" id="GO:0043952">
    <property type="term" value="P:protein transport by the Sec complex"/>
    <property type="evidence" value="ECO:0007669"/>
    <property type="project" value="TreeGrafter"/>
</dbReference>
<dbReference type="NCBIfam" id="TIGR00963">
    <property type="entry name" value="secA"/>
    <property type="match status" value="1"/>
</dbReference>
<dbReference type="PROSITE" id="PS51196">
    <property type="entry name" value="SECA_MOTOR_DEAD"/>
    <property type="match status" value="1"/>
</dbReference>
<name>A0A3B1DBF1_9ZZZZ</name>
<evidence type="ECO:0000313" key="19">
    <source>
        <dbReference type="EMBL" id="VAX38072.1"/>
    </source>
</evidence>
<dbReference type="Gene3D" id="3.10.450.50">
    <property type="match status" value="1"/>
</dbReference>
<evidence type="ECO:0000259" key="17">
    <source>
        <dbReference type="PROSITE" id="PS51192"/>
    </source>
</evidence>
<dbReference type="SMART" id="SM00957">
    <property type="entry name" value="SecA_DEAD"/>
    <property type="match status" value="1"/>
</dbReference>
<dbReference type="HAMAP" id="MF_01382">
    <property type="entry name" value="SecA"/>
    <property type="match status" value="1"/>
</dbReference>
<evidence type="ECO:0000256" key="12">
    <source>
        <dbReference type="ARBA" id="ARBA00022967"/>
    </source>
</evidence>
<dbReference type="PANTHER" id="PTHR30612">
    <property type="entry name" value="SECA INNER MEMBRANE COMPONENT OF SEC PROTEIN SECRETION SYSTEM"/>
    <property type="match status" value="1"/>
</dbReference>
<dbReference type="InterPro" id="IPR036266">
    <property type="entry name" value="SecA_Wing/Scaffold_sf"/>
</dbReference>
<dbReference type="CDD" id="cd18803">
    <property type="entry name" value="SF2_C_secA"/>
    <property type="match status" value="1"/>
</dbReference>
<evidence type="ECO:0000256" key="11">
    <source>
        <dbReference type="ARBA" id="ARBA00022927"/>
    </source>
</evidence>
<keyword evidence="10" id="KW-0067">ATP-binding</keyword>
<dbReference type="InterPro" id="IPR011116">
    <property type="entry name" value="SecA_Wing/Scaffold"/>
</dbReference>
<evidence type="ECO:0000256" key="7">
    <source>
        <dbReference type="ARBA" id="ARBA00022723"/>
    </source>
</evidence>
<evidence type="ECO:0000256" key="5">
    <source>
        <dbReference type="ARBA" id="ARBA00022475"/>
    </source>
</evidence>
<protein>
    <submittedName>
        <fullName evidence="19">Protein translocase subunit SecA</fullName>
    </submittedName>
</protein>
<evidence type="ECO:0000256" key="8">
    <source>
        <dbReference type="ARBA" id="ARBA00022741"/>
    </source>
</evidence>
<keyword evidence="4" id="KW-0813">Transport</keyword>
<evidence type="ECO:0000259" key="18">
    <source>
        <dbReference type="PROSITE" id="PS51196"/>
    </source>
</evidence>
<keyword evidence="12" id="KW-1278">Translocase</keyword>
<comment type="similarity">
    <text evidence="3">Belongs to the SecA family.</text>
</comment>
<dbReference type="PRINTS" id="PR00906">
    <property type="entry name" value="SECA"/>
</dbReference>
<evidence type="ECO:0000256" key="2">
    <source>
        <dbReference type="ARBA" id="ARBA00004170"/>
    </source>
</evidence>
<comment type="cofactor">
    <cofactor evidence="1">
        <name>Zn(2+)</name>
        <dbReference type="ChEBI" id="CHEBI:29105"/>
    </cofactor>
</comment>
<keyword evidence="9" id="KW-0862">Zinc</keyword>
<reference evidence="19" key="1">
    <citation type="submission" date="2018-06" db="EMBL/GenBank/DDBJ databases">
        <authorList>
            <person name="Zhirakovskaya E."/>
        </authorList>
    </citation>
    <scope>NUCLEOTIDE SEQUENCE</scope>
</reference>
<dbReference type="GO" id="GO:0005886">
    <property type="term" value="C:plasma membrane"/>
    <property type="evidence" value="ECO:0007669"/>
    <property type="project" value="TreeGrafter"/>
</dbReference>
<dbReference type="InterPro" id="IPR044722">
    <property type="entry name" value="SecA_SF2_C"/>
</dbReference>
<evidence type="ECO:0000256" key="3">
    <source>
        <dbReference type="ARBA" id="ARBA00007650"/>
    </source>
</evidence>
<evidence type="ECO:0000256" key="6">
    <source>
        <dbReference type="ARBA" id="ARBA00022490"/>
    </source>
</evidence>
<keyword evidence="13" id="KW-0811">Translocation</keyword>
<dbReference type="SUPFAM" id="SSF81767">
    <property type="entry name" value="Pre-protein crosslinking domain of SecA"/>
    <property type="match status" value="1"/>
</dbReference>
<feature type="compositionally biased region" description="Basic residues" evidence="16">
    <location>
        <begin position="987"/>
        <end position="996"/>
    </location>
</feature>
<dbReference type="InterPro" id="IPR027417">
    <property type="entry name" value="P-loop_NTPase"/>
</dbReference>
<dbReference type="InterPro" id="IPR004027">
    <property type="entry name" value="SEC_C_motif"/>
</dbReference>
<dbReference type="SUPFAM" id="SSF52540">
    <property type="entry name" value="P-loop containing nucleoside triphosphate hydrolases"/>
    <property type="match status" value="2"/>
</dbReference>
<keyword evidence="6" id="KW-0963">Cytoplasm</keyword>
<dbReference type="Pfam" id="PF07517">
    <property type="entry name" value="SecA_DEAD"/>
    <property type="match status" value="1"/>
</dbReference>
<dbReference type="InterPro" id="IPR020937">
    <property type="entry name" value="SecA_CS"/>
</dbReference>
<organism evidence="19">
    <name type="scientific">hydrothermal vent metagenome</name>
    <dbReference type="NCBI Taxonomy" id="652676"/>
    <lineage>
        <taxon>unclassified sequences</taxon>
        <taxon>metagenomes</taxon>
        <taxon>ecological metagenomes</taxon>
    </lineage>
</organism>
<dbReference type="SMART" id="SM00958">
    <property type="entry name" value="SecA_PP_bind"/>
    <property type="match status" value="1"/>
</dbReference>
<evidence type="ECO:0000256" key="14">
    <source>
        <dbReference type="ARBA" id="ARBA00023136"/>
    </source>
</evidence>
<dbReference type="GO" id="GO:0005829">
    <property type="term" value="C:cytosol"/>
    <property type="evidence" value="ECO:0007669"/>
    <property type="project" value="TreeGrafter"/>
</dbReference>
<dbReference type="GO" id="GO:0046872">
    <property type="term" value="F:metal ion binding"/>
    <property type="evidence" value="ECO:0007669"/>
    <property type="project" value="UniProtKB-KW"/>
</dbReference>
<dbReference type="FunFam" id="3.40.50.300:FF:000113">
    <property type="entry name" value="Preprotein translocase subunit SecA"/>
    <property type="match status" value="1"/>
</dbReference>
<evidence type="ECO:0000256" key="15">
    <source>
        <dbReference type="SAM" id="Coils"/>
    </source>
</evidence>
<accession>A0A3B1DBF1</accession>
<evidence type="ECO:0000256" key="4">
    <source>
        <dbReference type="ARBA" id="ARBA00022448"/>
    </source>
</evidence>
<dbReference type="GO" id="GO:0006605">
    <property type="term" value="P:protein targeting"/>
    <property type="evidence" value="ECO:0007669"/>
    <property type="project" value="InterPro"/>
</dbReference>
<dbReference type="InterPro" id="IPR014001">
    <property type="entry name" value="Helicase_ATP-bd"/>
</dbReference>
<dbReference type="SUPFAM" id="SSF81886">
    <property type="entry name" value="Helical scaffold and wing domains of SecA"/>
    <property type="match status" value="1"/>
</dbReference>
<dbReference type="InterPro" id="IPR014018">
    <property type="entry name" value="SecA_motor_DEAD"/>
</dbReference>
<keyword evidence="15" id="KW-0175">Coiled coil</keyword>
<dbReference type="AlphaFoldDB" id="A0A3B1DBF1"/>
<dbReference type="Gene3D" id="3.90.1440.10">
    <property type="entry name" value="SecA, preprotein cross-linking domain"/>
    <property type="match status" value="1"/>
</dbReference>
<evidence type="ECO:0000256" key="16">
    <source>
        <dbReference type="SAM" id="MobiDB-lite"/>
    </source>
</evidence>
<dbReference type="InterPro" id="IPR000185">
    <property type="entry name" value="SecA"/>
</dbReference>
<dbReference type="FunFam" id="1.10.3060.10:FF:000003">
    <property type="entry name" value="Protein translocase subunit SecA"/>
    <property type="match status" value="1"/>
</dbReference>
<dbReference type="FunFam" id="3.90.1440.10:FF:000002">
    <property type="entry name" value="Protein translocase subunit SecA"/>
    <property type="match status" value="1"/>
</dbReference>
<dbReference type="PROSITE" id="PS01312">
    <property type="entry name" value="SECA"/>
    <property type="match status" value="1"/>
</dbReference>
<keyword evidence="14" id="KW-0472">Membrane</keyword>
<dbReference type="Pfam" id="PF01043">
    <property type="entry name" value="SecA_PP_bind"/>
    <property type="match status" value="1"/>
</dbReference>